<name>A0A2T3JUG7_PHOPO</name>
<organism evidence="3 5">
    <name type="scientific">Photobacterium phosphoreum</name>
    <dbReference type="NCBI Taxonomy" id="659"/>
    <lineage>
        <taxon>Bacteria</taxon>
        <taxon>Pseudomonadati</taxon>
        <taxon>Pseudomonadota</taxon>
        <taxon>Gammaproteobacteria</taxon>
        <taxon>Vibrionales</taxon>
        <taxon>Vibrionaceae</taxon>
        <taxon>Photobacterium</taxon>
    </lineage>
</organism>
<keyword evidence="4" id="KW-1185">Reference proteome</keyword>
<sequence length="300" mass="34187">MIIKRIISVLIAVLLLSSCSMAATYFVRKTLYVDILAYMPKYLNETSGLAVIDGDVWTQNDTYGQNKLYRLDHDLTGIAQVVTINNSRNCDWEDLAQDQQFLYVGDIGNNLAKRKGGVIYKIARKGLSQQQAVVPTAVLNYQYSDFKKGWFNKHNFDSEAITVVGDQLWLFTKNWKDEKTKLYQINTAETDKVQYVKPVAEYPSKGLITGVDYDPQTATLAFIGYRKNKYLGYSFIWLVKVKNNKPDWSTGIYKRLGIYSQWEAIHWYGAGRLLITAESNPLNKAMIGIVDVQKLLDTGE</sequence>
<evidence type="ECO:0000256" key="1">
    <source>
        <dbReference type="SAM" id="SignalP"/>
    </source>
</evidence>
<evidence type="ECO:0000313" key="3">
    <source>
        <dbReference type="EMBL" id="PSU52852.1"/>
    </source>
</evidence>
<dbReference type="Proteomes" id="UP000241405">
    <property type="component" value="Unassembled WGS sequence"/>
</dbReference>
<comment type="caution">
    <text evidence="3">The sequence shown here is derived from an EMBL/GenBank/DDBJ whole genome shotgun (WGS) entry which is preliminary data.</text>
</comment>
<evidence type="ECO:0008006" key="6">
    <source>
        <dbReference type="Google" id="ProtNLM"/>
    </source>
</evidence>
<dbReference type="EMBL" id="PYMP01000005">
    <property type="protein sequence ID" value="PSU52852.1"/>
    <property type="molecule type" value="Genomic_DNA"/>
</dbReference>
<proteinExistence type="predicted"/>
<dbReference type="PROSITE" id="PS51257">
    <property type="entry name" value="PROKAR_LIPOPROTEIN"/>
    <property type="match status" value="1"/>
</dbReference>
<evidence type="ECO:0000313" key="2">
    <source>
        <dbReference type="EMBL" id="PSU23081.1"/>
    </source>
</evidence>
<accession>A0A2T3JUG7</accession>
<gene>
    <name evidence="3" type="ORF">C9J18_07970</name>
    <name evidence="2" type="ORF">CTM96_14765</name>
</gene>
<dbReference type="Proteomes" id="UP000241618">
    <property type="component" value="Unassembled WGS sequence"/>
</dbReference>
<feature type="signal peptide" evidence="1">
    <location>
        <begin position="1"/>
        <end position="22"/>
    </location>
</feature>
<feature type="chain" id="PRO_5015560825" description="WD40 repeat domain-containing protein" evidence="1">
    <location>
        <begin position="23"/>
        <end position="300"/>
    </location>
</feature>
<keyword evidence="1" id="KW-0732">Signal</keyword>
<evidence type="ECO:0000313" key="4">
    <source>
        <dbReference type="Proteomes" id="UP000241405"/>
    </source>
</evidence>
<dbReference type="EMBL" id="PYMO01000017">
    <property type="protein sequence ID" value="PSU23081.1"/>
    <property type="molecule type" value="Genomic_DNA"/>
</dbReference>
<evidence type="ECO:0000313" key="5">
    <source>
        <dbReference type="Proteomes" id="UP000241618"/>
    </source>
</evidence>
<dbReference type="AlphaFoldDB" id="A0A2T3JUG7"/>
<protein>
    <recommendedName>
        <fullName evidence="6">WD40 repeat domain-containing protein</fullName>
    </recommendedName>
</protein>
<reference evidence="4 5" key="1">
    <citation type="submission" date="2018-03" db="EMBL/GenBank/DDBJ databases">
        <title>Whole genome sequencing of Histamine producing bacteria.</title>
        <authorList>
            <person name="Butler K."/>
        </authorList>
    </citation>
    <scope>NUCLEOTIDE SEQUENCE [LARGE SCALE GENOMIC DNA]</scope>
    <source>
        <strain evidence="3 5">FS-6.1</strain>
        <strain evidence="2 4">FS-6.2</strain>
    </source>
</reference>